<accession>A0ABY8FMM9</accession>
<dbReference type="Gene3D" id="3.30.1150.10">
    <property type="match status" value="1"/>
</dbReference>
<evidence type="ECO:0000313" key="4">
    <source>
        <dbReference type="Proteomes" id="UP001215827"/>
    </source>
</evidence>
<feature type="region of interest" description="Disordered" evidence="1">
    <location>
        <begin position="75"/>
        <end position="143"/>
    </location>
</feature>
<feature type="transmembrane region" description="Helical" evidence="2">
    <location>
        <begin position="12"/>
        <end position="30"/>
    </location>
</feature>
<dbReference type="SUPFAM" id="SSF74653">
    <property type="entry name" value="TolA/TonB C-terminal domain"/>
    <property type="match status" value="1"/>
</dbReference>
<feature type="compositionally biased region" description="Polar residues" evidence="1">
    <location>
        <begin position="88"/>
        <end position="117"/>
    </location>
</feature>
<dbReference type="Proteomes" id="UP001215827">
    <property type="component" value="Chromosome"/>
</dbReference>
<evidence type="ECO:0000256" key="1">
    <source>
        <dbReference type="SAM" id="MobiDB-lite"/>
    </source>
</evidence>
<dbReference type="EMBL" id="CP121106">
    <property type="protein sequence ID" value="WFL76284.1"/>
    <property type="molecule type" value="Genomic_DNA"/>
</dbReference>
<keyword evidence="2" id="KW-0472">Membrane</keyword>
<reference evidence="3 4" key="1">
    <citation type="submission" date="2023-03" db="EMBL/GenBank/DDBJ databases">
        <title>Altererythrobacter sp. CAU 1644 isolated from sand.</title>
        <authorList>
            <person name="Kim W."/>
        </authorList>
    </citation>
    <scope>NUCLEOTIDE SEQUENCE [LARGE SCALE GENOMIC DNA]</scope>
    <source>
        <strain evidence="3 4">CAU 1644</strain>
    </source>
</reference>
<keyword evidence="4" id="KW-1185">Reference proteome</keyword>
<protein>
    <submittedName>
        <fullName evidence="3">Energy transducer TonB</fullName>
    </submittedName>
</protein>
<keyword evidence="2" id="KW-1133">Transmembrane helix</keyword>
<proteinExistence type="predicted"/>
<sequence>MEATQFRREERIGLGIALGLHLLLAAVLMIQPSRTEVLDIPERMTVSLAEEVGLEATAPEPVPESRASIAPTLADEPAPTVDQPRPQPSATVQPDRNAITSPRPRNTPQPRATSSPKPATGGGSRVGNDFLGGAGSSTRTDETRIPASQIGASAKASLQQALARQIRPHWNAPSGVDVELLVTLLDFDLDEDGRLKGRPTVRGQSGINESNRPQANIHAERAIAAVIKAAPFDLPPEYYNAWKSIRGARFDRNLSR</sequence>
<dbReference type="RefSeq" id="WP_278015050.1">
    <property type="nucleotide sequence ID" value="NZ_CP121106.1"/>
</dbReference>
<name>A0ABY8FMM9_9SPHN</name>
<feature type="compositionally biased region" description="Gly residues" evidence="1">
    <location>
        <begin position="120"/>
        <end position="135"/>
    </location>
</feature>
<organism evidence="3 4">
    <name type="scientific">Altererythrobacter arenosus</name>
    <dbReference type="NCBI Taxonomy" id="3032592"/>
    <lineage>
        <taxon>Bacteria</taxon>
        <taxon>Pseudomonadati</taxon>
        <taxon>Pseudomonadota</taxon>
        <taxon>Alphaproteobacteria</taxon>
        <taxon>Sphingomonadales</taxon>
        <taxon>Erythrobacteraceae</taxon>
        <taxon>Altererythrobacter</taxon>
    </lineage>
</organism>
<evidence type="ECO:0000313" key="3">
    <source>
        <dbReference type="EMBL" id="WFL76284.1"/>
    </source>
</evidence>
<evidence type="ECO:0000256" key="2">
    <source>
        <dbReference type="SAM" id="Phobius"/>
    </source>
</evidence>
<keyword evidence="2" id="KW-0812">Transmembrane</keyword>
<gene>
    <name evidence="3" type="ORF">P7228_09765</name>
</gene>